<feature type="transmembrane region" description="Helical" evidence="10">
    <location>
        <begin position="157"/>
        <end position="177"/>
    </location>
</feature>
<dbReference type="SUPFAM" id="SSF81324">
    <property type="entry name" value="Voltage-gated potassium channels"/>
    <property type="match status" value="2"/>
</dbReference>
<dbReference type="Proteomes" id="UP000002258">
    <property type="component" value="Chromosome 4"/>
</dbReference>
<keyword evidence="5 8" id="KW-0406">Ion transport</keyword>
<evidence type="ECO:0000256" key="7">
    <source>
        <dbReference type="ARBA" id="ARBA00023303"/>
    </source>
</evidence>
<dbReference type="FunCoup" id="A3LSV6">
    <property type="interactions" value="21"/>
</dbReference>
<sequence length="700" mass="80055">MDLGITQFRRHVKAAQRAVTPSREPTFSLNNYDDKLLPLLYHTPRNKVKQKDVPMIVKNSLAMPITTVTSMKVRPGEPNFVYWYFVSSYFPLISACLGPLANMISIISLVQHWRIEKATGKEVSDEPGLIVLNSMSLVFGILANISLLMNFSGTIKYLITQVVSIICFLGAVVVLMVDIIITNRDFIGQDPKYSRSEGFWFAVFTTFYYFCCAVTLLVNFLGYKLNKYPATFNLDTKQRTLMIYTICFAIWSVFGSVVMAHMIDDLTYGSSLYYCIVSFLTIGLGDILPKTPGAKVMVLILSLIGVLIMGLIVAMIRQVVMTSGGPTIFWNHIERDREKLLAKLKREHTPLTADQAFHKMRVIRRRAHVHQLNVSLASTIIIFMVFWLIGATVFHFCEGWSYFNGVYFCFLCLITIGYGDYAPKTPLGRVFFVSWAVAAVPLMTILISNVGDKLFGLANHLSFMVSKALFRDDDEDDYHKRRRQSEEVSDDIEREVNIEEDEEDYELSSTGKDVGSNHKDDFSAFINGSPLDYSLHQPDHQQTIQLQQVRQKITTKMLNQKETYENILSFLNQLKPLISDSVENPLKRYSHSEWSELLDSLNKEDVIIKHPDGTETVIAPITVNAEYNYFWLSERSPLRLPLKEPNYLIMKVFFKIEKDLNDLIDAEVEDMEQLRSVMSNSSVQNVEMLNRTHHEKKGHL</sequence>
<keyword evidence="7 8" id="KW-0407">Ion channel</keyword>
<evidence type="ECO:0000256" key="4">
    <source>
        <dbReference type="ARBA" id="ARBA00022989"/>
    </source>
</evidence>
<dbReference type="PRINTS" id="PR01333">
    <property type="entry name" value="2POREKCHANEL"/>
</dbReference>
<feature type="transmembrane region" description="Helical" evidence="10">
    <location>
        <begin position="400"/>
        <end position="418"/>
    </location>
</feature>
<dbReference type="RefSeq" id="XP_001383990.2">
    <property type="nucleotide sequence ID" value="XM_001383953.1"/>
</dbReference>
<dbReference type="GO" id="GO:0005886">
    <property type="term" value="C:plasma membrane"/>
    <property type="evidence" value="ECO:0007669"/>
    <property type="project" value="EnsemblFungi"/>
</dbReference>
<reference evidence="12 13" key="1">
    <citation type="journal article" date="2007" name="Nat. Biotechnol.">
        <title>Genome sequence of the lignocellulose-bioconverting and xylose-fermenting yeast Pichia stipitis.</title>
        <authorList>
            <person name="Jeffries T.W."/>
            <person name="Grigoriev I.V."/>
            <person name="Grimwood J."/>
            <person name="Laplaza J.M."/>
            <person name="Aerts A."/>
            <person name="Salamov A."/>
            <person name="Schmutz J."/>
            <person name="Lindquist E."/>
            <person name="Dehal P."/>
            <person name="Shapiro H."/>
            <person name="Jin Y.S."/>
            <person name="Passoth V."/>
            <person name="Richardson P.M."/>
        </authorList>
    </citation>
    <scope>NUCLEOTIDE SEQUENCE [LARGE SCALE GENOMIC DNA]</scope>
    <source>
        <strain evidence="13">ATCC 58785 / CBS 6054 / NBRC 10063 / NRRL Y-11545</strain>
    </source>
</reference>
<feature type="domain" description="Potassium channel" evidence="11">
    <location>
        <begin position="383"/>
        <end position="454"/>
    </location>
</feature>
<dbReference type="PANTHER" id="PTHR11003:SF342">
    <property type="entry name" value="OUTWARD-RECTIFIER POTASSIUM CHANNEL TOK1"/>
    <property type="match status" value="1"/>
</dbReference>
<dbReference type="Gene3D" id="1.10.287.70">
    <property type="match status" value="2"/>
</dbReference>
<dbReference type="EMBL" id="CP000498">
    <property type="protein sequence ID" value="ABN65961.2"/>
    <property type="molecule type" value="Genomic_DNA"/>
</dbReference>
<feature type="transmembrane region" description="Helical" evidence="10">
    <location>
        <begin position="130"/>
        <end position="151"/>
    </location>
</feature>
<feature type="transmembrane region" description="Helical" evidence="10">
    <location>
        <begin position="294"/>
        <end position="316"/>
    </location>
</feature>
<evidence type="ECO:0000313" key="12">
    <source>
        <dbReference type="EMBL" id="ABN65961.2"/>
    </source>
</evidence>
<evidence type="ECO:0000259" key="11">
    <source>
        <dbReference type="Pfam" id="PF07885"/>
    </source>
</evidence>
<feature type="compositionally biased region" description="Acidic residues" evidence="9">
    <location>
        <begin position="487"/>
        <end position="506"/>
    </location>
</feature>
<dbReference type="HOGENOM" id="CLU_013394_2_0_1"/>
<dbReference type="Pfam" id="PF07885">
    <property type="entry name" value="Ion_trans_2"/>
    <property type="match status" value="2"/>
</dbReference>
<dbReference type="OMA" id="RVFFVSW"/>
<accession>A3LSV6</accession>
<feature type="transmembrane region" description="Helical" evidence="10">
    <location>
        <begin position="81"/>
        <end position="110"/>
    </location>
</feature>
<gene>
    <name evidence="12" type="primary">TOK1</name>
    <name evidence="12" type="ORF">PICST_31186</name>
</gene>
<evidence type="ECO:0000256" key="10">
    <source>
        <dbReference type="SAM" id="Phobius"/>
    </source>
</evidence>
<feature type="transmembrane region" description="Helical" evidence="10">
    <location>
        <begin position="241"/>
        <end position="260"/>
    </location>
</feature>
<comment type="similarity">
    <text evidence="8">Belongs to the two pore domain potassium channel (TC 1.A.1.8) family.</text>
</comment>
<keyword evidence="4 10" id="KW-1133">Transmembrane helix</keyword>
<evidence type="ECO:0000256" key="8">
    <source>
        <dbReference type="RuleBase" id="RU003857"/>
    </source>
</evidence>
<feature type="transmembrane region" description="Helical" evidence="10">
    <location>
        <begin position="430"/>
        <end position="451"/>
    </location>
</feature>
<dbReference type="OrthoDB" id="297496at2759"/>
<dbReference type="eggNOG" id="KOG1418">
    <property type="taxonomic scope" value="Eukaryota"/>
</dbReference>
<keyword evidence="2 8" id="KW-0813">Transport</keyword>
<keyword evidence="13" id="KW-1185">Reference proteome</keyword>
<keyword evidence="3 8" id="KW-0812">Transmembrane</keyword>
<dbReference type="InParanoid" id="A3LSV6"/>
<dbReference type="STRING" id="322104.A3LSV6"/>
<evidence type="ECO:0000256" key="3">
    <source>
        <dbReference type="ARBA" id="ARBA00022692"/>
    </source>
</evidence>
<comment type="subcellular location">
    <subcellularLocation>
        <location evidence="1">Membrane</location>
        <topology evidence="1">Multi-pass membrane protein</topology>
    </subcellularLocation>
</comment>
<dbReference type="GO" id="GO:0030007">
    <property type="term" value="P:intracellular potassium ion homeostasis"/>
    <property type="evidence" value="ECO:0007669"/>
    <property type="project" value="EnsemblFungi"/>
</dbReference>
<evidence type="ECO:0000256" key="5">
    <source>
        <dbReference type="ARBA" id="ARBA00023065"/>
    </source>
</evidence>
<dbReference type="GO" id="GO:0015271">
    <property type="term" value="F:outward rectifier potassium channel activity"/>
    <property type="evidence" value="ECO:0007669"/>
    <property type="project" value="TreeGrafter"/>
</dbReference>
<dbReference type="PANTHER" id="PTHR11003">
    <property type="entry name" value="POTASSIUM CHANNEL, SUBFAMILY K"/>
    <property type="match status" value="1"/>
</dbReference>
<evidence type="ECO:0000313" key="13">
    <source>
        <dbReference type="Proteomes" id="UP000002258"/>
    </source>
</evidence>
<evidence type="ECO:0000256" key="1">
    <source>
        <dbReference type="ARBA" id="ARBA00004141"/>
    </source>
</evidence>
<feature type="transmembrane region" description="Helical" evidence="10">
    <location>
        <begin position="198"/>
        <end position="221"/>
    </location>
</feature>
<proteinExistence type="inferred from homology"/>
<feature type="region of interest" description="Disordered" evidence="9">
    <location>
        <begin position="480"/>
        <end position="516"/>
    </location>
</feature>
<evidence type="ECO:0000256" key="6">
    <source>
        <dbReference type="ARBA" id="ARBA00023136"/>
    </source>
</evidence>
<dbReference type="InterPro" id="IPR013099">
    <property type="entry name" value="K_chnl_dom"/>
</dbReference>
<dbReference type="GO" id="GO:0022841">
    <property type="term" value="F:potassium ion leak channel activity"/>
    <property type="evidence" value="ECO:0007669"/>
    <property type="project" value="TreeGrafter"/>
</dbReference>
<dbReference type="AlphaFoldDB" id="A3LSV6"/>
<evidence type="ECO:0000256" key="9">
    <source>
        <dbReference type="SAM" id="MobiDB-lite"/>
    </source>
</evidence>
<organism evidence="12 13">
    <name type="scientific">Scheffersomyces stipitis (strain ATCC 58785 / CBS 6054 / NBRC 10063 / NRRL Y-11545)</name>
    <name type="common">Yeast</name>
    <name type="synonym">Pichia stipitis</name>
    <dbReference type="NCBI Taxonomy" id="322104"/>
    <lineage>
        <taxon>Eukaryota</taxon>
        <taxon>Fungi</taxon>
        <taxon>Dikarya</taxon>
        <taxon>Ascomycota</taxon>
        <taxon>Saccharomycotina</taxon>
        <taxon>Pichiomycetes</taxon>
        <taxon>Debaryomycetaceae</taxon>
        <taxon>Scheffersomyces</taxon>
    </lineage>
</organism>
<evidence type="ECO:0000256" key="2">
    <source>
        <dbReference type="ARBA" id="ARBA00022448"/>
    </source>
</evidence>
<keyword evidence="6 10" id="KW-0472">Membrane</keyword>
<dbReference type="GO" id="GO:0030322">
    <property type="term" value="P:stabilization of membrane potential"/>
    <property type="evidence" value="ECO:0007669"/>
    <property type="project" value="TreeGrafter"/>
</dbReference>
<name>A3LSV6_PICST</name>
<feature type="domain" description="Potassium channel" evidence="11">
    <location>
        <begin position="247"/>
        <end position="320"/>
    </location>
</feature>
<protein>
    <submittedName>
        <fullName evidence="12">Outward-rectifier potassium channel</fullName>
    </submittedName>
</protein>
<feature type="transmembrane region" description="Helical" evidence="10">
    <location>
        <begin position="374"/>
        <end position="394"/>
    </location>
</feature>
<dbReference type="InterPro" id="IPR003280">
    <property type="entry name" value="2pore_dom_K_chnl"/>
</dbReference>
<dbReference type="GeneID" id="4839043"/>
<dbReference type="KEGG" id="pic:PICST_31186"/>